<dbReference type="RefSeq" id="WP_090193705.1">
    <property type="nucleotide sequence ID" value="NZ_LT629785.1"/>
</dbReference>
<sequence>MQPDKLKIAIIAYSTNMLLAALSIGFIGYSIAKPFPRGDIGLHLLIFIAVLLLWAIFSYYAYKGLTSDNLLLKIIFWTHTLWNLLLGFPFGTAIALAFIYLWIELKKQKTSPLLCDAPN</sequence>
<organism evidence="2 3">
    <name type="scientific">Pseudomonas pohangensis</name>
    <dbReference type="NCBI Taxonomy" id="364197"/>
    <lineage>
        <taxon>Bacteria</taxon>
        <taxon>Pseudomonadati</taxon>
        <taxon>Pseudomonadota</taxon>
        <taxon>Gammaproteobacteria</taxon>
        <taxon>Pseudomonadales</taxon>
        <taxon>Pseudomonadaceae</taxon>
        <taxon>Pseudomonas</taxon>
    </lineage>
</organism>
<keyword evidence="1" id="KW-1133">Transmembrane helix</keyword>
<keyword evidence="3" id="KW-1185">Reference proteome</keyword>
<keyword evidence="1" id="KW-0812">Transmembrane</keyword>
<reference evidence="3" key="1">
    <citation type="submission" date="2016-10" db="EMBL/GenBank/DDBJ databases">
        <authorList>
            <person name="Varghese N."/>
            <person name="Submissions S."/>
        </authorList>
    </citation>
    <scope>NUCLEOTIDE SEQUENCE [LARGE SCALE GENOMIC DNA]</scope>
    <source>
        <strain evidence="3">DSM 17875</strain>
    </source>
</reference>
<feature type="transmembrane region" description="Helical" evidence="1">
    <location>
        <begin position="82"/>
        <end position="103"/>
    </location>
</feature>
<evidence type="ECO:0000256" key="1">
    <source>
        <dbReference type="SAM" id="Phobius"/>
    </source>
</evidence>
<evidence type="ECO:0000313" key="2">
    <source>
        <dbReference type="EMBL" id="SDU03185.1"/>
    </source>
</evidence>
<dbReference type="Proteomes" id="UP000243232">
    <property type="component" value="Chromosome I"/>
</dbReference>
<evidence type="ECO:0000313" key="3">
    <source>
        <dbReference type="Proteomes" id="UP000243232"/>
    </source>
</evidence>
<feature type="transmembrane region" description="Helical" evidence="1">
    <location>
        <begin position="41"/>
        <end position="62"/>
    </location>
</feature>
<keyword evidence="1" id="KW-0472">Membrane</keyword>
<accession>A0A1H2F7C1</accession>
<dbReference type="EMBL" id="LT629785">
    <property type="protein sequence ID" value="SDU03185.1"/>
    <property type="molecule type" value="Genomic_DNA"/>
</dbReference>
<name>A0A1H2F7C1_9PSED</name>
<gene>
    <name evidence="2" type="ORF">SAMN05216296_1376</name>
</gene>
<feature type="transmembrane region" description="Helical" evidence="1">
    <location>
        <begin position="6"/>
        <end position="29"/>
    </location>
</feature>
<dbReference type="STRING" id="364197.SAMN05216296_1376"/>
<protein>
    <submittedName>
        <fullName evidence="2">Uncharacterized protein</fullName>
    </submittedName>
</protein>
<proteinExistence type="predicted"/>
<dbReference type="AlphaFoldDB" id="A0A1H2F7C1"/>